<dbReference type="InterPro" id="IPR036779">
    <property type="entry name" value="LysM_dom_sf"/>
</dbReference>
<dbReference type="RefSeq" id="WP_192279947.1">
    <property type="nucleotide sequence ID" value="NZ_JACZDF010000004.1"/>
</dbReference>
<reference evidence="2 3" key="1">
    <citation type="submission" date="2020-09" db="EMBL/GenBank/DDBJ databases">
        <title>Flavimobilis rhizosphaerae sp. nov., isolated from rhizosphere soil of Spartina alterniflora.</title>
        <authorList>
            <person name="Hanqin C."/>
        </authorList>
    </citation>
    <scope>NUCLEOTIDE SEQUENCE [LARGE SCALE GENOMIC DNA]</scope>
    <source>
        <strain evidence="2 3">GY 10621</strain>
    </source>
</reference>
<gene>
    <name evidence="2" type="ORF">IGS67_09325</name>
</gene>
<dbReference type="SMART" id="SM00257">
    <property type="entry name" value="LysM"/>
    <property type="match status" value="1"/>
</dbReference>
<evidence type="ECO:0000313" key="2">
    <source>
        <dbReference type="EMBL" id="MBD9699687.1"/>
    </source>
</evidence>
<proteinExistence type="predicted"/>
<dbReference type="InterPro" id="IPR018392">
    <property type="entry name" value="LysM"/>
</dbReference>
<dbReference type="EMBL" id="JACZDF010000004">
    <property type="protein sequence ID" value="MBD9699687.1"/>
    <property type="molecule type" value="Genomic_DNA"/>
</dbReference>
<organism evidence="2 3">
    <name type="scientific">Flavimobilis rhizosphaerae</name>
    <dbReference type="NCBI Taxonomy" id="2775421"/>
    <lineage>
        <taxon>Bacteria</taxon>
        <taxon>Bacillati</taxon>
        <taxon>Actinomycetota</taxon>
        <taxon>Actinomycetes</taxon>
        <taxon>Micrococcales</taxon>
        <taxon>Jonesiaceae</taxon>
        <taxon>Flavimobilis</taxon>
    </lineage>
</organism>
<comment type="caution">
    <text evidence="2">The sequence shown here is derived from an EMBL/GenBank/DDBJ whole genome shotgun (WGS) entry which is preliminary data.</text>
</comment>
<keyword evidence="3" id="KW-1185">Reference proteome</keyword>
<dbReference type="Gene3D" id="3.10.350.10">
    <property type="entry name" value="LysM domain"/>
    <property type="match status" value="1"/>
</dbReference>
<dbReference type="PROSITE" id="PS51782">
    <property type="entry name" value="LYSM"/>
    <property type="match status" value="1"/>
</dbReference>
<name>A0ABR9DTM3_9MICO</name>
<sequence>MSTMSLAASPRTARVAPAGAELAPLRLTRRGRMVVAVLVALVLGGVALLFANGATADVPEGARAVTVRTVGAGESLWAIASSVTAPGADVRDALREIADLNGLTGPTLAAGQQLVVPVLAAG</sequence>
<protein>
    <submittedName>
        <fullName evidence="2">LysM peptidoglycan-binding domain-containing protein</fullName>
    </submittedName>
</protein>
<feature type="domain" description="LysM" evidence="1">
    <location>
        <begin position="66"/>
        <end position="116"/>
    </location>
</feature>
<dbReference type="Pfam" id="PF01476">
    <property type="entry name" value="LysM"/>
    <property type="match status" value="1"/>
</dbReference>
<accession>A0ABR9DTM3</accession>
<evidence type="ECO:0000259" key="1">
    <source>
        <dbReference type="PROSITE" id="PS51782"/>
    </source>
</evidence>
<dbReference type="Proteomes" id="UP000642107">
    <property type="component" value="Unassembled WGS sequence"/>
</dbReference>
<evidence type="ECO:0000313" key="3">
    <source>
        <dbReference type="Proteomes" id="UP000642107"/>
    </source>
</evidence>
<dbReference type="CDD" id="cd00118">
    <property type="entry name" value="LysM"/>
    <property type="match status" value="1"/>
</dbReference>